<feature type="transmembrane region" description="Helical" evidence="7">
    <location>
        <begin position="52"/>
        <end position="70"/>
    </location>
</feature>
<dbReference type="SUPFAM" id="SSF103481">
    <property type="entry name" value="Multidrug resistance efflux transporter EmrE"/>
    <property type="match status" value="2"/>
</dbReference>
<dbReference type="EMBL" id="JBIXLL010000001">
    <property type="protein sequence ID" value="MFJ5428103.1"/>
    <property type="molecule type" value="Genomic_DNA"/>
</dbReference>
<accession>A0ABW8G980</accession>
<dbReference type="InterPro" id="IPR037185">
    <property type="entry name" value="EmrE-like"/>
</dbReference>
<keyword evidence="4 7" id="KW-0812">Transmembrane</keyword>
<evidence type="ECO:0000256" key="5">
    <source>
        <dbReference type="ARBA" id="ARBA00022989"/>
    </source>
</evidence>
<comment type="similarity">
    <text evidence="2">Belongs to the EamA transporter family.</text>
</comment>
<comment type="caution">
    <text evidence="9">The sequence shown here is derived from an EMBL/GenBank/DDBJ whole genome shotgun (WGS) entry which is preliminary data.</text>
</comment>
<dbReference type="Pfam" id="PF00892">
    <property type="entry name" value="EamA"/>
    <property type="match status" value="2"/>
</dbReference>
<evidence type="ECO:0000256" key="2">
    <source>
        <dbReference type="ARBA" id="ARBA00007362"/>
    </source>
</evidence>
<evidence type="ECO:0000256" key="6">
    <source>
        <dbReference type="ARBA" id="ARBA00023136"/>
    </source>
</evidence>
<feature type="transmembrane region" description="Helical" evidence="7">
    <location>
        <begin position="12"/>
        <end position="32"/>
    </location>
</feature>
<sequence length="316" mass="34221">MPQERAGKISATRNHSILTLIAVFTIPPLLWAGNFIVGRAVRDDIPPVTLTLVRWLVALVIILPFALPHIRRDWPGYLQHAGRIVAISLSGIAAFSLLVYFGLHHTSGTNALLLNSCAPVLILLFSAVFWGARLNLRQIAGLLLSCVGVLIIIFRGDPRGLLALAFSSGDLLLLGAMTCFAFYTLWLRELPAEINRLGLLGVQVLITLIVVSLLWPWEHATGESANWNTTTLVAVLFLGAGPSFVSYLLFGRCVEMIGAARAGLSIHLIPVFGVALSLLFLGEPLHVFHIAGIATILIGVSFATSGKKVINYEKHN</sequence>
<dbReference type="PANTHER" id="PTHR32322">
    <property type="entry name" value="INNER MEMBRANE TRANSPORTER"/>
    <property type="match status" value="1"/>
</dbReference>
<dbReference type="InterPro" id="IPR000620">
    <property type="entry name" value="EamA_dom"/>
</dbReference>
<dbReference type="InterPro" id="IPR050638">
    <property type="entry name" value="AA-Vitamin_Transporters"/>
</dbReference>
<keyword evidence="6 7" id="KW-0472">Membrane</keyword>
<proteinExistence type="inferred from homology"/>
<evidence type="ECO:0000313" key="10">
    <source>
        <dbReference type="Proteomes" id="UP001617689"/>
    </source>
</evidence>
<evidence type="ECO:0000313" key="9">
    <source>
        <dbReference type="EMBL" id="MFJ5428103.1"/>
    </source>
</evidence>
<name>A0ABW8G980_9GAMM</name>
<dbReference type="PANTHER" id="PTHR32322:SF2">
    <property type="entry name" value="EAMA DOMAIN-CONTAINING PROTEIN"/>
    <property type="match status" value="1"/>
</dbReference>
<evidence type="ECO:0000259" key="8">
    <source>
        <dbReference type="Pfam" id="PF00892"/>
    </source>
</evidence>
<evidence type="ECO:0000256" key="1">
    <source>
        <dbReference type="ARBA" id="ARBA00004651"/>
    </source>
</evidence>
<feature type="transmembrane region" description="Helical" evidence="7">
    <location>
        <begin position="262"/>
        <end position="281"/>
    </location>
</feature>
<feature type="transmembrane region" description="Helical" evidence="7">
    <location>
        <begin position="287"/>
        <end position="306"/>
    </location>
</feature>
<feature type="domain" description="EamA" evidence="8">
    <location>
        <begin position="25"/>
        <end position="153"/>
    </location>
</feature>
<organism evidence="9 10">
    <name type="scientific">Pectobacterium actinidiae</name>
    <dbReference type="NCBI Taxonomy" id="1507808"/>
    <lineage>
        <taxon>Bacteria</taxon>
        <taxon>Pseudomonadati</taxon>
        <taxon>Pseudomonadota</taxon>
        <taxon>Gammaproteobacteria</taxon>
        <taxon>Enterobacterales</taxon>
        <taxon>Pectobacteriaceae</taxon>
        <taxon>Pectobacterium</taxon>
    </lineage>
</organism>
<keyword evidence="3" id="KW-1003">Cell membrane</keyword>
<comment type="subcellular location">
    <subcellularLocation>
        <location evidence="1">Cell membrane</location>
        <topology evidence="1">Multi-pass membrane protein</topology>
    </subcellularLocation>
</comment>
<protein>
    <submittedName>
        <fullName evidence="9">DMT family transporter</fullName>
    </submittedName>
</protein>
<evidence type="ECO:0000256" key="3">
    <source>
        <dbReference type="ARBA" id="ARBA00022475"/>
    </source>
</evidence>
<evidence type="ECO:0000256" key="4">
    <source>
        <dbReference type="ARBA" id="ARBA00022692"/>
    </source>
</evidence>
<feature type="transmembrane region" description="Helical" evidence="7">
    <location>
        <begin position="113"/>
        <end position="132"/>
    </location>
</feature>
<reference evidence="9 10" key="1">
    <citation type="submission" date="2024-10" db="EMBL/GenBank/DDBJ databases">
        <authorList>
            <person name="Lu C.-H."/>
        </authorList>
    </citation>
    <scope>NUCLEOTIDE SEQUENCE [LARGE SCALE GENOMIC DNA]</scope>
    <source>
        <strain evidence="9 10">22ZTDG03-2</strain>
    </source>
</reference>
<feature type="transmembrane region" description="Helical" evidence="7">
    <location>
        <begin position="162"/>
        <end position="185"/>
    </location>
</feature>
<keyword evidence="10" id="KW-1185">Reference proteome</keyword>
<gene>
    <name evidence="9" type="ORF">ACIPUP_02930</name>
</gene>
<evidence type="ECO:0000256" key="7">
    <source>
        <dbReference type="SAM" id="Phobius"/>
    </source>
</evidence>
<feature type="transmembrane region" description="Helical" evidence="7">
    <location>
        <begin position="82"/>
        <end position="101"/>
    </location>
</feature>
<feature type="domain" description="EamA" evidence="8">
    <location>
        <begin position="168"/>
        <end position="303"/>
    </location>
</feature>
<keyword evidence="5 7" id="KW-1133">Transmembrane helix</keyword>
<feature type="transmembrane region" description="Helical" evidence="7">
    <location>
        <begin position="139"/>
        <end position="156"/>
    </location>
</feature>
<feature type="transmembrane region" description="Helical" evidence="7">
    <location>
        <begin position="229"/>
        <end position="250"/>
    </location>
</feature>
<dbReference type="RefSeq" id="WP_400394130.1">
    <property type="nucleotide sequence ID" value="NZ_JBIXLL010000001.1"/>
</dbReference>
<dbReference type="Proteomes" id="UP001617689">
    <property type="component" value="Unassembled WGS sequence"/>
</dbReference>
<feature type="transmembrane region" description="Helical" evidence="7">
    <location>
        <begin position="197"/>
        <end position="217"/>
    </location>
</feature>